<feature type="transmembrane region" description="Helical" evidence="1">
    <location>
        <begin position="21"/>
        <end position="42"/>
    </location>
</feature>
<protein>
    <recommendedName>
        <fullName evidence="4">Autophagy-related protein 9</fullName>
    </recommendedName>
</protein>
<name>A0ABN9WA45_9DINO</name>
<evidence type="ECO:0008006" key="4">
    <source>
        <dbReference type="Google" id="ProtNLM"/>
    </source>
</evidence>
<dbReference type="Proteomes" id="UP001189429">
    <property type="component" value="Unassembled WGS sequence"/>
</dbReference>
<evidence type="ECO:0000313" key="2">
    <source>
        <dbReference type="EMBL" id="CAK0883119.1"/>
    </source>
</evidence>
<keyword evidence="1" id="KW-1133">Transmembrane helix</keyword>
<comment type="caution">
    <text evidence="2">The sequence shown here is derived from an EMBL/GenBank/DDBJ whole genome shotgun (WGS) entry which is preliminary data.</text>
</comment>
<accession>A0ABN9WA45</accession>
<feature type="non-terminal residue" evidence="2">
    <location>
        <position position="1"/>
    </location>
</feature>
<gene>
    <name evidence="2" type="ORF">PCOR1329_LOCUS65400</name>
</gene>
<organism evidence="2 3">
    <name type="scientific">Prorocentrum cordatum</name>
    <dbReference type="NCBI Taxonomy" id="2364126"/>
    <lineage>
        <taxon>Eukaryota</taxon>
        <taxon>Sar</taxon>
        <taxon>Alveolata</taxon>
        <taxon>Dinophyceae</taxon>
        <taxon>Prorocentrales</taxon>
        <taxon>Prorocentraceae</taxon>
        <taxon>Prorocentrum</taxon>
    </lineage>
</organism>
<evidence type="ECO:0000256" key="1">
    <source>
        <dbReference type="SAM" id="Phobius"/>
    </source>
</evidence>
<dbReference type="EMBL" id="CAUYUJ010018376">
    <property type="protein sequence ID" value="CAK0883119.1"/>
    <property type="molecule type" value="Genomic_DNA"/>
</dbReference>
<reference evidence="2" key="1">
    <citation type="submission" date="2023-10" db="EMBL/GenBank/DDBJ databases">
        <authorList>
            <person name="Chen Y."/>
            <person name="Shah S."/>
            <person name="Dougan E. K."/>
            <person name="Thang M."/>
            <person name="Chan C."/>
        </authorList>
    </citation>
    <scope>NUCLEOTIDE SEQUENCE [LARGE SCALE GENOMIC DNA]</scope>
</reference>
<keyword evidence="1" id="KW-0472">Membrane</keyword>
<keyword evidence="1" id="KW-0812">Transmembrane</keyword>
<evidence type="ECO:0000313" key="3">
    <source>
        <dbReference type="Proteomes" id="UP001189429"/>
    </source>
</evidence>
<proteinExistence type="predicted"/>
<keyword evidence="3" id="KW-1185">Reference proteome</keyword>
<sequence>VGDRPYREKAARAVLPAARRFGTLALAALDAFVCAALAAQLAGAAVVCRAAGPAVAAALQLPALAACVRALAEWWRKFGDFPSSFRCELLKVVAGPLAFLAPGGQNFHSPLGLTRFSVSPRRAHLGQALSQLAALALCFGLVPPGLLPGPAGVFAARANAAFREEFLAPSAGLLHGGILRSELGGALLRACVLAVWVPCAALQICGSLALAFAGRQEDHGLLQLVDAAAEEIALWCEAQEAREPSGLHADRGRSFSLSRATSGLDWLGND</sequence>